<dbReference type="GO" id="GO:0035091">
    <property type="term" value="F:phosphatidylinositol binding"/>
    <property type="evidence" value="ECO:0007669"/>
    <property type="project" value="InterPro"/>
</dbReference>
<dbReference type="SUPFAM" id="SSF64268">
    <property type="entry name" value="PX domain"/>
    <property type="match status" value="1"/>
</dbReference>
<sequence length="370" mass="40785">MDEPARAQNASLAMAVDLVATLPPVAPALAHATSSSLEMKRESSEERERIRGDSIATDARLSIHSTSGTVYESVVVVGHIYGTDNVVYYLLEVRSWENPLEGYVIRRRYNDFKQLHKELAECMPTPGNHNVISSRNSRPVRRASLPLANPFATYYSSLLCNPLANQPPETSALWSPTRTPNGGRRGSIAGLRLHGIEGNGDVLPTTELRTPSRFGIDFGAENDTRFSAPAIVMHPTAAVQAPTGVRNYYANPVELPFDRVKFNATGRPYLPPMPSGGVTSFFSSREMLIKHRIEQFNLIIAAVLSDTSPSVSQLLMKFIQDNPSAQIDTYVSLSQYAAIDMPWSVERHARRRAMSVSKKVIRDPFAMAAS</sequence>
<dbReference type="Proteomes" id="UP000794436">
    <property type="component" value="Unassembled WGS sequence"/>
</dbReference>
<dbReference type="InterPro" id="IPR036871">
    <property type="entry name" value="PX_dom_sf"/>
</dbReference>
<evidence type="ECO:0000313" key="3">
    <source>
        <dbReference type="EMBL" id="TMW67173.1"/>
    </source>
</evidence>
<dbReference type="PROSITE" id="PS50195">
    <property type="entry name" value="PX"/>
    <property type="match status" value="1"/>
</dbReference>
<feature type="domain" description="PX" evidence="2">
    <location>
        <begin position="67"/>
        <end position="326"/>
    </location>
</feature>
<evidence type="ECO:0000313" key="4">
    <source>
        <dbReference type="Proteomes" id="UP000794436"/>
    </source>
</evidence>
<name>A0A8K1CQK9_PYTOL</name>
<dbReference type="AlphaFoldDB" id="A0A8K1CQK9"/>
<dbReference type="CDD" id="cd06093">
    <property type="entry name" value="PX_domain"/>
    <property type="match status" value="1"/>
</dbReference>
<organism evidence="3 4">
    <name type="scientific">Pythium oligandrum</name>
    <name type="common">Mycoparasitic fungus</name>
    <dbReference type="NCBI Taxonomy" id="41045"/>
    <lineage>
        <taxon>Eukaryota</taxon>
        <taxon>Sar</taxon>
        <taxon>Stramenopiles</taxon>
        <taxon>Oomycota</taxon>
        <taxon>Peronosporomycetes</taxon>
        <taxon>Pythiales</taxon>
        <taxon>Pythiaceae</taxon>
        <taxon>Pythium</taxon>
    </lineage>
</organism>
<feature type="compositionally biased region" description="Basic and acidic residues" evidence="1">
    <location>
        <begin position="38"/>
        <end position="51"/>
    </location>
</feature>
<accession>A0A8K1CQK9</accession>
<dbReference type="InterPro" id="IPR053208">
    <property type="entry name" value="GMC_Oxidoreductase_CD"/>
</dbReference>
<proteinExistence type="predicted"/>
<dbReference type="PANTHER" id="PTHR47190">
    <property type="entry name" value="DEHYDROGENASE, PUTATIVE-RELATED"/>
    <property type="match status" value="1"/>
</dbReference>
<dbReference type="InterPro" id="IPR001683">
    <property type="entry name" value="PX_dom"/>
</dbReference>
<keyword evidence="4" id="KW-1185">Reference proteome</keyword>
<dbReference type="PANTHER" id="PTHR47190:SF2">
    <property type="entry name" value="CELLOBIOSE DEHYDROGENASE (AFU_ORTHOLOGUE AFUA_2G17620)"/>
    <property type="match status" value="1"/>
</dbReference>
<reference evidence="3" key="1">
    <citation type="submission" date="2019-03" db="EMBL/GenBank/DDBJ databases">
        <title>Long read genome sequence of the mycoparasitic Pythium oligandrum ATCC 38472 isolated from sugarbeet rhizosphere.</title>
        <authorList>
            <person name="Gaulin E."/>
        </authorList>
    </citation>
    <scope>NUCLEOTIDE SEQUENCE</scope>
    <source>
        <strain evidence="3">ATCC 38472_TT</strain>
    </source>
</reference>
<feature type="region of interest" description="Disordered" evidence="1">
    <location>
        <begin position="31"/>
        <end position="51"/>
    </location>
</feature>
<dbReference type="OrthoDB" id="92908at2759"/>
<dbReference type="EMBL" id="SPLM01000005">
    <property type="protein sequence ID" value="TMW67173.1"/>
    <property type="molecule type" value="Genomic_DNA"/>
</dbReference>
<protein>
    <recommendedName>
        <fullName evidence="2">PX domain-containing protein</fullName>
    </recommendedName>
</protein>
<evidence type="ECO:0000256" key="1">
    <source>
        <dbReference type="SAM" id="MobiDB-lite"/>
    </source>
</evidence>
<gene>
    <name evidence="3" type="ORF">Poli38472_012289</name>
</gene>
<comment type="caution">
    <text evidence="3">The sequence shown here is derived from an EMBL/GenBank/DDBJ whole genome shotgun (WGS) entry which is preliminary data.</text>
</comment>
<evidence type="ECO:0000259" key="2">
    <source>
        <dbReference type="PROSITE" id="PS50195"/>
    </source>
</evidence>
<dbReference type="Gene3D" id="3.30.1520.10">
    <property type="entry name" value="Phox-like domain"/>
    <property type="match status" value="1"/>
</dbReference>